<dbReference type="InterPro" id="IPR033140">
    <property type="entry name" value="Lipase_GDXG_put_SER_AS"/>
</dbReference>
<dbReference type="HOGENOM" id="CLU_019364_1_0_1"/>
<reference evidence="6 7" key="1">
    <citation type="journal article" date="2012" name="Proc. Natl. Acad. Sci. U.S.A.">
        <title>Comparative genomics of Ceriporiopsis subvermispora and Phanerochaete chrysosporium provide insight into selective ligninolysis.</title>
        <authorList>
            <person name="Fernandez-Fueyo E."/>
            <person name="Ruiz-Duenas F.J."/>
            <person name="Ferreira P."/>
            <person name="Floudas D."/>
            <person name="Hibbett D.S."/>
            <person name="Canessa P."/>
            <person name="Larrondo L.F."/>
            <person name="James T.Y."/>
            <person name="Seelenfreund D."/>
            <person name="Lobos S."/>
            <person name="Polanco R."/>
            <person name="Tello M."/>
            <person name="Honda Y."/>
            <person name="Watanabe T."/>
            <person name="Watanabe T."/>
            <person name="Ryu J.S."/>
            <person name="Kubicek C.P."/>
            <person name="Schmoll M."/>
            <person name="Gaskell J."/>
            <person name="Hammel K.E."/>
            <person name="St John F.J."/>
            <person name="Vanden Wymelenberg A."/>
            <person name="Sabat G."/>
            <person name="Splinter BonDurant S."/>
            <person name="Syed K."/>
            <person name="Yadav J.S."/>
            <person name="Doddapaneni H."/>
            <person name="Subramanian V."/>
            <person name="Lavin J.L."/>
            <person name="Oguiza J.A."/>
            <person name="Perez G."/>
            <person name="Pisabarro A.G."/>
            <person name="Ramirez L."/>
            <person name="Santoyo F."/>
            <person name="Master E."/>
            <person name="Coutinho P.M."/>
            <person name="Henrissat B."/>
            <person name="Lombard V."/>
            <person name="Magnuson J.K."/>
            <person name="Kuees U."/>
            <person name="Hori C."/>
            <person name="Igarashi K."/>
            <person name="Samejima M."/>
            <person name="Held B.W."/>
            <person name="Barry K.W."/>
            <person name="LaButti K.M."/>
            <person name="Lapidus A."/>
            <person name="Lindquist E.A."/>
            <person name="Lucas S.M."/>
            <person name="Riley R."/>
            <person name="Salamov A.A."/>
            <person name="Hoffmeister D."/>
            <person name="Schwenk D."/>
            <person name="Hadar Y."/>
            <person name="Yarden O."/>
            <person name="de Vries R.P."/>
            <person name="Wiebenga A."/>
            <person name="Stenlid J."/>
            <person name="Eastwood D."/>
            <person name="Grigoriev I.V."/>
            <person name="Berka R.M."/>
            <person name="Blanchette R.A."/>
            <person name="Kersten P."/>
            <person name="Martinez A.T."/>
            <person name="Vicuna R."/>
            <person name="Cullen D."/>
        </authorList>
    </citation>
    <scope>NUCLEOTIDE SEQUENCE [LARGE SCALE GENOMIC DNA]</scope>
    <source>
        <strain evidence="6 7">B</strain>
    </source>
</reference>
<keyword evidence="7" id="KW-1185">Reference proteome</keyword>
<evidence type="ECO:0000259" key="5">
    <source>
        <dbReference type="Pfam" id="PF07859"/>
    </source>
</evidence>
<name>M2QDP2_CERS8</name>
<keyword evidence="4" id="KW-0472">Membrane</keyword>
<dbReference type="SUPFAM" id="SSF53474">
    <property type="entry name" value="alpha/beta-Hydrolases"/>
    <property type="match status" value="1"/>
</dbReference>
<dbReference type="InterPro" id="IPR029058">
    <property type="entry name" value="AB_hydrolase_fold"/>
</dbReference>
<dbReference type="Pfam" id="PF07859">
    <property type="entry name" value="Abhydrolase_3"/>
    <property type="match status" value="1"/>
</dbReference>
<dbReference type="PROSITE" id="PS01174">
    <property type="entry name" value="LIPASE_GDXG_SER"/>
    <property type="match status" value="1"/>
</dbReference>
<proteinExistence type="inferred from homology"/>
<feature type="domain" description="Alpha/beta hydrolase fold-3" evidence="5">
    <location>
        <begin position="140"/>
        <end position="373"/>
    </location>
</feature>
<dbReference type="PANTHER" id="PTHR48081">
    <property type="entry name" value="AB HYDROLASE SUPERFAMILY PROTEIN C4A8.06C"/>
    <property type="match status" value="1"/>
</dbReference>
<dbReference type="EMBL" id="KB445801">
    <property type="protein sequence ID" value="EMD35163.1"/>
    <property type="molecule type" value="Genomic_DNA"/>
</dbReference>
<organism evidence="6 7">
    <name type="scientific">Ceriporiopsis subvermispora (strain B)</name>
    <name type="common">White-rot fungus</name>
    <name type="synonym">Gelatoporia subvermispora</name>
    <dbReference type="NCBI Taxonomy" id="914234"/>
    <lineage>
        <taxon>Eukaryota</taxon>
        <taxon>Fungi</taxon>
        <taxon>Dikarya</taxon>
        <taxon>Basidiomycota</taxon>
        <taxon>Agaricomycotina</taxon>
        <taxon>Agaricomycetes</taxon>
        <taxon>Polyporales</taxon>
        <taxon>Gelatoporiaceae</taxon>
        <taxon>Gelatoporia</taxon>
    </lineage>
</organism>
<feature type="active site" evidence="3">
    <location>
        <position position="226"/>
    </location>
</feature>
<feature type="transmembrane region" description="Helical" evidence="4">
    <location>
        <begin position="12"/>
        <end position="32"/>
    </location>
</feature>
<dbReference type="OrthoDB" id="2152029at2759"/>
<dbReference type="STRING" id="914234.M2QDP2"/>
<comment type="similarity">
    <text evidence="1">Belongs to the 'GDXG' lipolytic enzyme family.</text>
</comment>
<dbReference type="Proteomes" id="UP000016930">
    <property type="component" value="Unassembled WGS sequence"/>
</dbReference>
<evidence type="ECO:0000256" key="1">
    <source>
        <dbReference type="ARBA" id="ARBA00010515"/>
    </source>
</evidence>
<keyword evidence="4" id="KW-1133">Transmembrane helix</keyword>
<dbReference type="Gene3D" id="3.40.50.1820">
    <property type="entry name" value="alpha/beta hydrolase"/>
    <property type="match status" value="1"/>
</dbReference>
<evidence type="ECO:0000256" key="4">
    <source>
        <dbReference type="SAM" id="Phobius"/>
    </source>
</evidence>
<protein>
    <recommendedName>
        <fullName evidence="5">Alpha/beta hydrolase fold-3 domain-containing protein</fullName>
    </recommendedName>
</protein>
<gene>
    <name evidence="6" type="ORF">CERSUDRAFT_125108</name>
</gene>
<sequence length="409" mass="45217">MTVFAYRHQPLRTIYVVLNVLAVLVRLPYWTLRNLLPAWRPRRSWSLGRSVLVQVLRVYVDVLWNAGIAPETPPEVHAQYATELGFVWVDATPELVRGEVRDMAEINNVKAERTCGFWWGPRGPDGIAGQKAAPGEKVLYYLHGGAYVMQTSHPDSPILKTMLPDFLKHFGPDLRTFALEYRLSSAAPFTAANPFPAALLDAIAGYRYLVEDVKFAPENIIISGDSAGGNLAVSLALHIEAIKGPRLPKAAGLLLISPTVDWALTHTGPGSSMERNRRSDFIARIMTSGYSRRALLGNLSEDAAATSIWISPGSLRLRKPPGAFSGLPKTCIVADEAEVTLDPMCQLRDYMRDDMGASAVTYVEIQDATHDCFTASWHEPERTNGLREVAKWVQGVWEGREPEALDILA</sequence>
<dbReference type="InterPro" id="IPR050300">
    <property type="entry name" value="GDXG_lipolytic_enzyme"/>
</dbReference>
<evidence type="ECO:0000256" key="2">
    <source>
        <dbReference type="ARBA" id="ARBA00022801"/>
    </source>
</evidence>
<evidence type="ECO:0000256" key="3">
    <source>
        <dbReference type="PROSITE-ProRule" id="PRU10038"/>
    </source>
</evidence>
<keyword evidence="2" id="KW-0378">Hydrolase</keyword>
<dbReference type="AlphaFoldDB" id="M2QDP2"/>
<dbReference type="PANTHER" id="PTHR48081:SF26">
    <property type="entry name" value="ALPHA_BETA HYDROLASE FOLD-3 DOMAIN-CONTAINING PROTEIN"/>
    <property type="match status" value="1"/>
</dbReference>
<keyword evidence="4" id="KW-0812">Transmembrane</keyword>
<dbReference type="GO" id="GO:0016787">
    <property type="term" value="F:hydrolase activity"/>
    <property type="evidence" value="ECO:0007669"/>
    <property type="project" value="UniProtKB-KW"/>
</dbReference>
<accession>M2QDP2</accession>
<evidence type="ECO:0000313" key="6">
    <source>
        <dbReference type="EMBL" id="EMD35163.1"/>
    </source>
</evidence>
<evidence type="ECO:0000313" key="7">
    <source>
        <dbReference type="Proteomes" id="UP000016930"/>
    </source>
</evidence>
<dbReference type="InterPro" id="IPR013094">
    <property type="entry name" value="AB_hydrolase_3"/>
</dbReference>